<evidence type="ECO:0000256" key="5">
    <source>
        <dbReference type="ARBA" id="ARBA00022786"/>
    </source>
</evidence>
<dbReference type="PROSITE" id="PS50181">
    <property type="entry name" value="FBOX"/>
    <property type="match status" value="1"/>
</dbReference>
<gene>
    <name evidence="11" type="primary">LOC113207610</name>
</gene>
<accession>A0A6J1SNC8</accession>
<dbReference type="SMART" id="SM00028">
    <property type="entry name" value="TPR"/>
    <property type="match status" value="1"/>
</dbReference>
<reference evidence="11" key="1">
    <citation type="submission" date="2025-08" db="UniProtKB">
        <authorList>
            <consortium name="RefSeq"/>
        </authorList>
    </citation>
    <scope>IDENTIFICATION</scope>
    <source>
        <tissue evidence="11">Whole organism</tissue>
    </source>
</reference>
<dbReference type="CDD" id="cd22089">
    <property type="entry name" value="F-box_FBXO9"/>
    <property type="match status" value="1"/>
</dbReference>
<dbReference type="InterPro" id="IPR036047">
    <property type="entry name" value="F-box-like_dom_sf"/>
</dbReference>
<keyword evidence="10" id="KW-1185">Reference proteome</keyword>
<dbReference type="Pfam" id="PF19270">
    <property type="entry name" value="FBO_C"/>
    <property type="match status" value="1"/>
</dbReference>
<evidence type="ECO:0000256" key="4">
    <source>
        <dbReference type="ARBA" id="ARBA00022490"/>
    </source>
</evidence>
<feature type="domain" description="F-box" evidence="9">
    <location>
        <begin position="191"/>
        <end position="243"/>
    </location>
</feature>
<dbReference type="GeneID" id="113207610"/>
<sequence length="455" mass="52915">MFPPGKPGSSRFSESASNRPWRDINAEDSNTDEQDDPSAIQHVKAVDELSTFRAQWKRELKSSPEHQPQQSLTQRESSAPSETVPETTEDQARALFLKGIQHEQDGKLYEAVKFYRRAVQLVPDIETRLYEATKSKTTPVEVHLESLTLDDTSAESETVDEAEEDDDLLVRFQRILLRDQAVCHPESLQSGTHISSLPMEILLYIFKWVVSSELDVRLLDLSCSAVCRGFYLAARDPEIWRLVCVRVWGVNCGGLSNFESWRQMFIERPHIYFHGCYISKTTYIRHGENSFQDQFYRPWHIVEYFRYLRFFPDGLVLMLTTPEDPPVSLKELKHRNPRNSTVLRGHYRLHDDHVTIVLKRDPEKGSSTNNKIRNQKRRDNALWTEPSEQTFHLELQIGSHRSHRHVQLHWQCYSVITHRGSTESSTNFDLISGRFPPFHFSRVKSYTAESENILQ</sequence>
<feature type="repeat" description="TPR" evidence="7">
    <location>
        <begin position="92"/>
        <end position="125"/>
    </location>
</feature>
<dbReference type="InterPro" id="IPR019734">
    <property type="entry name" value="TPR_rpt"/>
</dbReference>
<evidence type="ECO:0000256" key="8">
    <source>
        <dbReference type="SAM" id="MobiDB-lite"/>
    </source>
</evidence>
<dbReference type="GO" id="GO:0031146">
    <property type="term" value="P:SCF-dependent proteasomal ubiquitin-dependent protein catabolic process"/>
    <property type="evidence" value="ECO:0007669"/>
    <property type="project" value="TreeGrafter"/>
</dbReference>
<evidence type="ECO:0000256" key="2">
    <source>
        <dbReference type="ARBA" id="ARBA00004906"/>
    </source>
</evidence>
<dbReference type="FunFam" id="1.20.1280.50:FF:000012">
    <property type="entry name" value="F-box only protein 9"/>
    <property type="match status" value="1"/>
</dbReference>
<dbReference type="PROSITE" id="PS50005">
    <property type="entry name" value="TPR"/>
    <property type="match status" value="1"/>
</dbReference>
<dbReference type="Gene3D" id="1.20.1280.50">
    <property type="match status" value="1"/>
</dbReference>
<dbReference type="SUPFAM" id="SSF81383">
    <property type="entry name" value="F-box domain"/>
    <property type="match status" value="1"/>
</dbReference>
<evidence type="ECO:0000313" key="10">
    <source>
        <dbReference type="Proteomes" id="UP000504606"/>
    </source>
</evidence>
<dbReference type="KEGG" id="foc:113207610"/>
<dbReference type="PANTHER" id="PTHR12874">
    <property type="entry name" value="F-BOX ONLY PROTEIN 48-RELATED"/>
    <property type="match status" value="1"/>
</dbReference>
<evidence type="ECO:0000256" key="7">
    <source>
        <dbReference type="PROSITE-ProRule" id="PRU00339"/>
    </source>
</evidence>
<evidence type="ECO:0000256" key="3">
    <source>
        <dbReference type="ARBA" id="ARBA00019775"/>
    </source>
</evidence>
<dbReference type="GO" id="GO:0005737">
    <property type="term" value="C:cytoplasm"/>
    <property type="evidence" value="ECO:0007669"/>
    <property type="project" value="UniProtKB-SubCell"/>
</dbReference>
<organism evidence="10 11">
    <name type="scientific">Frankliniella occidentalis</name>
    <name type="common">Western flower thrips</name>
    <name type="synonym">Euthrips occidentalis</name>
    <dbReference type="NCBI Taxonomy" id="133901"/>
    <lineage>
        <taxon>Eukaryota</taxon>
        <taxon>Metazoa</taxon>
        <taxon>Ecdysozoa</taxon>
        <taxon>Arthropoda</taxon>
        <taxon>Hexapoda</taxon>
        <taxon>Insecta</taxon>
        <taxon>Pterygota</taxon>
        <taxon>Neoptera</taxon>
        <taxon>Paraneoptera</taxon>
        <taxon>Thysanoptera</taxon>
        <taxon>Terebrantia</taxon>
        <taxon>Thripoidea</taxon>
        <taxon>Thripidae</taxon>
        <taxon>Frankliniella</taxon>
    </lineage>
</organism>
<dbReference type="RefSeq" id="XP_026280061.1">
    <property type="nucleotide sequence ID" value="XM_026424276.2"/>
</dbReference>
<feature type="region of interest" description="Disordered" evidence="8">
    <location>
        <begin position="1"/>
        <end position="39"/>
    </location>
</feature>
<dbReference type="GO" id="GO:0019005">
    <property type="term" value="C:SCF ubiquitin ligase complex"/>
    <property type="evidence" value="ECO:0007669"/>
    <property type="project" value="TreeGrafter"/>
</dbReference>
<dbReference type="PANTHER" id="PTHR12874:SF29">
    <property type="entry name" value="F-BOX ONLY PROTEIN 9"/>
    <property type="match status" value="1"/>
</dbReference>
<protein>
    <recommendedName>
        <fullName evidence="3">F-box only protein 9</fullName>
    </recommendedName>
</protein>
<evidence type="ECO:0000256" key="1">
    <source>
        <dbReference type="ARBA" id="ARBA00004496"/>
    </source>
</evidence>
<evidence type="ECO:0000313" key="11">
    <source>
        <dbReference type="RefSeq" id="XP_026280061.1"/>
    </source>
</evidence>
<evidence type="ECO:0000256" key="6">
    <source>
        <dbReference type="ARBA" id="ARBA00022803"/>
    </source>
</evidence>
<name>A0A6J1SNC8_FRAOC</name>
<keyword evidence="6 7" id="KW-0802">TPR repeat</keyword>
<dbReference type="InterPro" id="IPR045464">
    <property type="entry name" value="Hrt3/FBXO9_C"/>
</dbReference>
<feature type="region of interest" description="Disordered" evidence="8">
    <location>
        <begin position="55"/>
        <end position="89"/>
    </location>
</feature>
<dbReference type="Proteomes" id="UP000504606">
    <property type="component" value="Unplaced"/>
</dbReference>
<dbReference type="AlphaFoldDB" id="A0A6J1SNC8"/>
<comment type="subcellular location">
    <subcellularLocation>
        <location evidence="1">Cytoplasm</location>
    </subcellularLocation>
</comment>
<keyword evidence="4" id="KW-0963">Cytoplasm</keyword>
<evidence type="ECO:0000259" key="9">
    <source>
        <dbReference type="PROSITE" id="PS50181"/>
    </source>
</evidence>
<feature type="compositionally biased region" description="Polar residues" evidence="8">
    <location>
        <begin position="65"/>
        <end position="86"/>
    </location>
</feature>
<comment type="pathway">
    <text evidence="2">Protein modification; protein ubiquitination.</text>
</comment>
<dbReference type="InterPro" id="IPR001810">
    <property type="entry name" value="F-box_dom"/>
</dbReference>
<keyword evidence="5" id="KW-0833">Ubl conjugation pathway</keyword>
<dbReference type="OrthoDB" id="2117972at2759"/>
<dbReference type="Pfam" id="PF12937">
    <property type="entry name" value="F-box-like"/>
    <property type="match status" value="1"/>
</dbReference>
<proteinExistence type="predicted"/>